<dbReference type="OrthoDB" id="6513947at2759"/>
<protein>
    <submittedName>
        <fullName evidence="1">Uncharacterized protein</fullName>
    </submittedName>
</protein>
<sequence length="103" mass="12304">MVEIIKSAKLRCKEYRAHKSMYEEDMDSILDEDKRIDCSLRFVVQLLPSLFKENEQYLLVQSYEVTHCIIKMHIITVFHSYSYCVIKFCNIIYRSIVNTDDPD</sequence>
<dbReference type="AlphaFoldDB" id="A0A5B7IVU3"/>
<gene>
    <name evidence="1" type="ORF">E2C01_081271</name>
</gene>
<proteinExistence type="predicted"/>
<name>A0A5B7IVU3_PORTR</name>
<organism evidence="1 2">
    <name type="scientific">Portunus trituberculatus</name>
    <name type="common">Swimming crab</name>
    <name type="synonym">Neptunus trituberculatus</name>
    <dbReference type="NCBI Taxonomy" id="210409"/>
    <lineage>
        <taxon>Eukaryota</taxon>
        <taxon>Metazoa</taxon>
        <taxon>Ecdysozoa</taxon>
        <taxon>Arthropoda</taxon>
        <taxon>Crustacea</taxon>
        <taxon>Multicrustacea</taxon>
        <taxon>Malacostraca</taxon>
        <taxon>Eumalacostraca</taxon>
        <taxon>Eucarida</taxon>
        <taxon>Decapoda</taxon>
        <taxon>Pleocyemata</taxon>
        <taxon>Brachyura</taxon>
        <taxon>Eubrachyura</taxon>
        <taxon>Portunoidea</taxon>
        <taxon>Portunidae</taxon>
        <taxon>Portuninae</taxon>
        <taxon>Portunus</taxon>
    </lineage>
</organism>
<keyword evidence="2" id="KW-1185">Reference proteome</keyword>
<dbReference type="EMBL" id="VSRR010071467">
    <property type="protein sequence ID" value="MPC86443.1"/>
    <property type="molecule type" value="Genomic_DNA"/>
</dbReference>
<accession>A0A5B7IVU3</accession>
<evidence type="ECO:0000313" key="2">
    <source>
        <dbReference type="Proteomes" id="UP000324222"/>
    </source>
</evidence>
<evidence type="ECO:0000313" key="1">
    <source>
        <dbReference type="EMBL" id="MPC86443.1"/>
    </source>
</evidence>
<reference evidence="1 2" key="1">
    <citation type="submission" date="2019-05" db="EMBL/GenBank/DDBJ databases">
        <title>Another draft genome of Portunus trituberculatus and its Hox gene families provides insights of decapod evolution.</title>
        <authorList>
            <person name="Jeong J.-H."/>
            <person name="Song I."/>
            <person name="Kim S."/>
            <person name="Choi T."/>
            <person name="Kim D."/>
            <person name="Ryu S."/>
            <person name="Kim W."/>
        </authorList>
    </citation>
    <scope>NUCLEOTIDE SEQUENCE [LARGE SCALE GENOMIC DNA]</scope>
    <source>
        <tissue evidence="1">Muscle</tissue>
    </source>
</reference>
<dbReference type="Proteomes" id="UP000324222">
    <property type="component" value="Unassembled WGS sequence"/>
</dbReference>
<comment type="caution">
    <text evidence="1">The sequence shown here is derived from an EMBL/GenBank/DDBJ whole genome shotgun (WGS) entry which is preliminary data.</text>
</comment>